<organism evidence="2 3">
    <name type="scientific">Caenorhabditis angaria</name>
    <dbReference type="NCBI Taxonomy" id="860376"/>
    <lineage>
        <taxon>Eukaryota</taxon>
        <taxon>Metazoa</taxon>
        <taxon>Ecdysozoa</taxon>
        <taxon>Nematoda</taxon>
        <taxon>Chromadorea</taxon>
        <taxon>Rhabditida</taxon>
        <taxon>Rhabditina</taxon>
        <taxon>Rhabditomorpha</taxon>
        <taxon>Rhabditoidea</taxon>
        <taxon>Rhabditidae</taxon>
        <taxon>Peloderinae</taxon>
        <taxon>Caenorhabditis</taxon>
    </lineage>
</organism>
<dbReference type="Proteomes" id="UP001152747">
    <property type="component" value="Unassembled WGS sequence"/>
</dbReference>
<proteinExistence type="predicted"/>
<protein>
    <submittedName>
        <fullName evidence="2">Uncharacterized protein</fullName>
    </submittedName>
</protein>
<evidence type="ECO:0000313" key="2">
    <source>
        <dbReference type="EMBL" id="CAI5448026.1"/>
    </source>
</evidence>
<sequence length="146" mass="16820">MVFSNIFLLLVFGSSIEAARNDSFEFKVTLHCCCQFDVKLQFVESDSILSFSDKITSKLKKYNICGTLETTMYGLMDGDGPGDSEYEIVAEIDLNCTPNRNWVRNLRWLKPYCHWFNYTLTDKDDLYLTSGAHNTKVPVLRHVELN</sequence>
<feature type="signal peptide" evidence="1">
    <location>
        <begin position="1"/>
        <end position="18"/>
    </location>
</feature>
<gene>
    <name evidence="2" type="ORF">CAMP_LOCUS10663</name>
</gene>
<evidence type="ECO:0000256" key="1">
    <source>
        <dbReference type="SAM" id="SignalP"/>
    </source>
</evidence>
<reference evidence="2" key="1">
    <citation type="submission" date="2022-11" db="EMBL/GenBank/DDBJ databases">
        <authorList>
            <person name="Kikuchi T."/>
        </authorList>
    </citation>
    <scope>NUCLEOTIDE SEQUENCE</scope>
    <source>
        <strain evidence="2">PS1010</strain>
    </source>
</reference>
<evidence type="ECO:0000313" key="3">
    <source>
        <dbReference type="Proteomes" id="UP001152747"/>
    </source>
</evidence>
<comment type="caution">
    <text evidence="2">The sequence shown here is derived from an EMBL/GenBank/DDBJ whole genome shotgun (WGS) entry which is preliminary data.</text>
</comment>
<name>A0A9P1IN17_9PELO</name>
<accession>A0A9P1IN17</accession>
<keyword evidence="3" id="KW-1185">Reference proteome</keyword>
<feature type="chain" id="PRO_5040305762" evidence="1">
    <location>
        <begin position="19"/>
        <end position="146"/>
    </location>
</feature>
<keyword evidence="1" id="KW-0732">Signal</keyword>
<dbReference type="AlphaFoldDB" id="A0A9P1IN17"/>
<dbReference type="EMBL" id="CANHGI010000004">
    <property type="protein sequence ID" value="CAI5448026.1"/>
    <property type="molecule type" value="Genomic_DNA"/>
</dbReference>